<dbReference type="EMBL" id="BLAY01000123">
    <property type="protein sequence ID" value="GET41449.1"/>
    <property type="molecule type" value="Genomic_DNA"/>
</dbReference>
<dbReference type="AlphaFoldDB" id="A0AAV3XGC0"/>
<reference evidence="2" key="1">
    <citation type="submission" date="2019-10" db="EMBL/GenBank/DDBJ databases">
        <title>Draft genome sequece of Microseira wollei NIES-4236.</title>
        <authorList>
            <person name="Yamaguchi H."/>
            <person name="Suzuki S."/>
            <person name="Kawachi M."/>
        </authorList>
    </citation>
    <scope>NUCLEOTIDE SEQUENCE</scope>
    <source>
        <strain evidence="2">NIES-4236</strain>
    </source>
</reference>
<evidence type="ECO:0000313" key="2">
    <source>
        <dbReference type="EMBL" id="GET41449.1"/>
    </source>
</evidence>
<evidence type="ECO:0000313" key="3">
    <source>
        <dbReference type="Proteomes" id="UP001050975"/>
    </source>
</evidence>
<comment type="caution">
    <text evidence="2">The sequence shown here is derived from an EMBL/GenBank/DDBJ whole genome shotgun (WGS) entry which is preliminary data.</text>
</comment>
<dbReference type="Proteomes" id="UP001050975">
    <property type="component" value="Unassembled WGS sequence"/>
</dbReference>
<dbReference type="RefSeq" id="WP_226587772.1">
    <property type="nucleotide sequence ID" value="NZ_BLAY01000123.1"/>
</dbReference>
<organism evidence="2 3">
    <name type="scientific">Microseira wollei NIES-4236</name>
    <dbReference type="NCBI Taxonomy" id="2530354"/>
    <lineage>
        <taxon>Bacteria</taxon>
        <taxon>Bacillati</taxon>
        <taxon>Cyanobacteriota</taxon>
        <taxon>Cyanophyceae</taxon>
        <taxon>Oscillatoriophycideae</taxon>
        <taxon>Aerosakkonematales</taxon>
        <taxon>Aerosakkonemataceae</taxon>
        <taxon>Microseira</taxon>
    </lineage>
</organism>
<name>A0AAV3XGC0_9CYAN</name>
<accession>A0AAV3XGC0</accession>
<evidence type="ECO:0000256" key="1">
    <source>
        <dbReference type="SAM" id="MobiDB-lite"/>
    </source>
</evidence>
<feature type="region of interest" description="Disordered" evidence="1">
    <location>
        <begin position="1"/>
        <end position="26"/>
    </location>
</feature>
<protein>
    <submittedName>
        <fullName evidence="2">Uncharacterized protein</fullName>
    </submittedName>
</protein>
<sequence length="84" mass="9590">MQTNFLTDTEENPDVRVSIDTSERRSSNRESVRVLLIGSRLGVIRTIHKFYRLKVAEVGDWSALQPGRKPGEFMSILTLHFATN</sequence>
<gene>
    <name evidence="2" type="ORF">MiSe_62610</name>
</gene>
<keyword evidence="3" id="KW-1185">Reference proteome</keyword>
<proteinExistence type="predicted"/>